<evidence type="ECO:0000313" key="2">
    <source>
        <dbReference type="EMBL" id="VEL30479.1"/>
    </source>
</evidence>
<dbReference type="EMBL" id="CAAALY010112679">
    <property type="protein sequence ID" value="VEL30479.1"/>
    <property type="molecule type" value="Genomic_DNA"/>
</dbReference>
<comment type="caution">
    <text evidence="2">The sequence shown here is derived from an EMBL/GenBank/DDBJ whole genome shotgun (WGS) entry which is preliminary data.</text>
</comment>
<dbReference type="Proteomes" id="UP000784294">
    <property type="component" value="Unassembled WGS sequence"/>
</dbReference>
<evidence type="ECO:0000256" key="1">
    <source>
        <dbReference type="SAM" id="SignalP"/>
    </source>
</evidence>
<sequence>MSGFSSFLFHLLPIAHSCWPYPSTDLQTAAALDQGLSRQQIAASFEPLICRPTADRPLLREDTDLTLAGTIDV</sequence>
<proteinExistence type="predicted"/>
<keyword evidence="1" id="KW-0732">Signal</keyword>
<evidence type="ECO:0000313" key="3">
    <source>
        <dbReference type="Proteomes" id="UP000784294"/>
    </source>
</evidence>
<accession>A0A448X882</accession>
<feature type="chain" id="PRO_5019581188" evidence="1">
    <location>
        <begin position="18"/>
        <end position="73"/>
    </location>
</feature>
<organism evidence="2 3">
    <name type="scientific">Protopolystoma xenopodis</name>
    <dbReference type="NCBI Taxonomy" id="117903"/>
    <lineage>
        <taxon>Eukaryota</taxon>
        <taxon>Metazoa</taxon>
        <taxon>Spiralia</taxon>
        <taxon>Lophotrochozoa</taxon>
        <taxon>Platyhelminthes</taxon>
        <taxon>Monogenea</taxon>
        <taxon>Polyopisthocotylea</taxon>
        <taxon>Polystomatidea</taxon>
        <taxon>Polystomatidae</taxon>
        <taxon>Protopolystoma</taxon>
    </lineage>
</organism>
<feature type="non-terminal residue" evidence="2">
    <location>
        <position position="73"/>
    </location>
</feature>
<name>A0A448X882_9PLAT</name>
<gene>
    <name evidence="2" type="ORF">PXEA_LOCUS23919</name>
</gene>
<feature type="signal peptide" evidence="1">
    <location>
        <begin position="1"/>
        <end position="17"/>
    </location>
</feature>
<keyword evidence="3" id="KW-1185">Reference proteome</keyword>
<protein>
    <submittedName>
        <fullName evidence="2">Uncharacterized protein</fullName>
    </submittedName>
</protein>
<reference evidence="2" key="1">
    <citation type="submission" date="2018-11" db="EMBL/GenBank/DDBJ databases">
        <authorList>
            <consortium name="Pathogen Informatics"/>
        </authorList>
    </citation>
    <scope>NUCLEOTIDE SEQUENCE</scope>
</reference>
<dbReference type="AlphaFoldDB" id="A0A448X882"/>